<gene>
    <name evidence="3" type="ORF">TSUD_89200</name>
</gene>
<dbReference type="Proteomes" id="UP000242715">
    <property type="component" value="Unassembled WGS sequence"/>
</dbReference>
<dbReference type="Pfam" id="PF21647">
    <property type="entry name" value="DUF6857"/>
    <property type="match status" value="1"/>
</dbReference>
<organism evidence="3 4">
    <name type="scientific">Trifolium subterraneum</name>
    <name type="common">Subterranean clover</name>
    <dbReference type="NCBI Taxonomy" id="3900"/>
    <lineage>
        <taxon>Eukaryota</taxon>
        <taxon>Viridiplantae</taxon>
        <taxon>Streptophyta</taxon>
        <taxon>Embryophyta</taxon>
        <taxon>Tracheophyta</taxon>
        <taxon>Spermatophyta</taxon>
        <taxon>Magnoliopsida</taxon>
        <taxon>eudicotyledons</taxon>
        <taxon>Gunneridae</taxon>
        <taxon>Pentapetalae</taxon>
        <taxon>rosids</taxon>
        <taxon>fabids</taxon>
        <taxon>Fabales</taxon>
        <taxon>Fabaceae</taxon>
        <taxon>Papilionoideae</taxon>
        <taxon>50 kb inversion clade</taxon>
        <taxon>NPAAA clade</taxon>
        <taxon>Hologalegina</taxon>
        <taxon>IRL clade</taxon>
        <taxon>Trifolieae</taxon>
        <taxon>Trifolium</taxon>
    </lineage>
</organism>
<dbReference type="PANTHER" id="PTHR31928:SF4">
    <property type="entry name" value="OS08G0541500 PROTEIN"/>
    <property type="match status" value="1"/>
</dbReference>
<sequence length="67" mass="7256">MEEQEKSSKPRNSFGKKSSEAGLPGNLVKEVMKHRDAAQMAATEAMQEAAAADSLLQCLSKAPFEDM</sequence>
<dbReference type="AlphaFoldDB" id="A0A2Z6PHA2"/>
<proteinExistence type="predicted"/>
<keyword evidence="4" id="KW-1185">Reference proteome</keyword>
<feature type="domain" description="DUF6857" evidence="2">
    <location>
        <begin position="26"/>
        <end position="61"/>
    </location>
</feature>
<accession>A0A2Z6PHA2</accession>
<evidence type="ECO:0000313" key="3">
    <source>
        <dbReference type="EMBL" id="GAU49295.1"/>
    </source>
</evidence>
<evidence type="ECO:0000256" key="1">
    <source>
        <dbReference type="SAM" id="MobiDB-lite"/>
    </source>
</evidence>
<protein>
    <recommendedName>
        <fullName evidence="2">DUF6857 domain-containing protein</fullName>
    </recommendedName>
</protein>
<dbReference type="InterPro" id="IPR010341">
    <property type="entry name" value="DUF936_pln"/>
</dbReference>
<dbReference type="InterPro" id="IPR049172">
    <property type="entry name" value="DUF6857_pln"/>
</dbReference>
<evidence type="ECO:0000313" key="4">
    <source>
        <dbReference type="Proteomes" id="UP000242715"/>
    </source>
</evidence>
<feature type="region of interest" description="Disordered" evidence="1">
    <location>
        <begin position="1"/>
        <end position="27"/>
    </location>
</feature>
<name>A0A2Z6PHA2_TRISU</name>
<evidence type="ECO:0000259" key="2">
    <source>
        <dbReference type="Pfam" id="PF21647"/>
    </source>
</evidence>
<dbReference type="PANTHER" id="PTHR31928">
    <property type="entry name" value="EXPRESSED PROTEIN"/>
    <property type="match status" value="1"/>
</dbReference>
<dbReference type="EMBL" id="DF974543">
    <property type="protein sequence ID" value="GAU49295.1"/>
    <property type="molecule type" value="Genomic_DNA"/>
</dbReference>
<reference evidence="4" key="1">
    <citation type="journal article" date="2017" name="Front. Plant Sci.">
        <title>Climate Clever Clovers: New Paradigm to Reduce the Environmental Footprint of Ruminants by Breeding Low Methanogenic Forages Utilizing Haplotype Variation.</title>
        <authorList>
            <person name="Kaur P."/>
            <person name="Appels R."/>
            <person name="Bayer P.E."/>
            <person name="Keeble-Gagnere G."/>
            <person name="Wang J."/>
            <person name="Hirakawa H."/>
            <person name="Shirasawa K."/>
            <person name="Vercoe P."/>
            <person name="Stefanova K."/>
            <person name="Durmic Z."/>
            <person name="Nichols P."/>
            <person name="Revell C."/>
            <person name="Isobe S.N."/>
            <person name="Edwards D."/>
            <person name="Erskine W."/>
        </authorList>
    </citation>
    <scope>NUCLEOTIDE SEQUENCE [LARGE SCALE GENOMIC DNA]</scope>
    <source>
        <strain evidence="4">cv. Daliak</strain>
    </source>
</reference>